<evidence type="ECO:0000256" key="2">
    <source>
        <dbReference type="SAM" id="Phobius"/>
    </source>
</evidence>
<dbReference type="KEGG" id="nwl:NWFMUON74_58220"/>
<feature type="region of interest" description="Disordered" evidence="1">
    <location>
        <begin position="349"/>
        <end position="379"/>
    </location>
</feature>
<feature type="transmembrane region" description="Helical" evidence="2">
    <location>
        <begin position="155"/>
        <end position="176"/>
    </location>
</feature>
<protein>
    <recommendedName>
        <fullName evidence="5">Secreted protein</fullName>
    </recommendedName>
</protein>
<sequence length="503" mass="51433">MRRPRRSAAIADMRSVRAAVAMIGVCLLTALLGGPVAHADGAATGADLAVAQSLGDRELTVIVRRAQPVPGPLRVDIITHTGTAPGTLALGALPVDRAGPGSSTTVDLGERAGPYPATLRVDHAGPWELSVGDGVRTARIPFVVAAQVVTPWERAAYGGFFAAGALLLVSIGTALVSERGWITLLPAGATVAALTVGITGAVLSSGAPPPRPTGSLLDPTSATVGDPYPERALPMTTNYSRPPVNLTPSVRGEAVAGRPVDLVLSLTDGATGRPVDDLLVADDALVHLMVVGPPDRLWHRHPIRTAPGVFEVRLTLPEPGDYAVAAELSRRGGGVQLLRSAIRVSAAAAPGTTAVAQPTGEQPTRSPGPSERTHEPARNVSTATDLVAGVPGILTARFGGPANLQLWLGMLGHLIAVGPLPDGVPAGTAATTAPIWAHAHAMASMPAPGAQPPDETVAAYGPDISFTYTFPLPGRYLVWAQAERGYSVLTAPAVVDVKAGAPQ</sequence>
<organism evidence="3 4">
    <name type="scientific">Nocardia wallacei</name>
    <dbReference type="NCBI Taxonomy" id="480035"/>
    <lineage>
        <taxon>Bacteria</taxon>
        <taxon>Bacillati</taxon>
        <taxon>Actinomycetota</taxon>
        <taxon>Actinomycetes</taxon>
        <taxon>Mycobacteriales</taxon>
        <taxon>Nocardiaceae</taxon>
        <taxon>Nocardia</taxon>
    </lineage>
</organism>
<evidence type="ECO:0000313" key="3">
    <source>
        <dbReference type="EMBL" id="BCK58050.1"/>
    </source>
</evidence>
<reference evidence="3 4" key="1">
    <citation type="submission" date="2020-08" db="EMBL/GenBank/DDBJ databases">
        <title>Genome Sequencing of Nocardia wallacei strain FMUON74 and assembly.</title>
        <authorList>
            <person name="Toyokawa M."/>
            <person name="Uesaka K."/>
        </authorList>
    </citation>
    <scope>NUCLEOTIDE SEQUENCE [LARGE SCALE GENOMIC DNA]</scope>
    <source>
        <strain evidence="3 4">FMUON74</strain>
    </source>
</reference>
<name>A0A7G1KSC2_9NOCA</name>
<keyword evidence="2" id="KW-1133">Transmembrane helix</keyword>
<feature type="compositionally biased region" description="Low complexity" evidence="1">
    <location>
        <begin position="349"/>
        <end position="360"/>
    </location>
</feature>
<dbReference type="Proteomes" id="UP000516173">
    <property type="component" value="Chromosome"/>
</dbReference>
<feature type="transmembrane region" description="Helical" evidence="2">
    <location>
        <begin position="183"/>
        <end position="203"/>
    </location>
</feature>
<keyword evidence="2" id="KW-0472">Membrane</keyword>
<dbReference type="AlphaFoldDB" id="A0A7G1KSC2"/>
<proteinExistence type="predicted"/>
<evidence type="ECO:0000256" key="1">
    <source>
        <dbReference type="SAM" id="MobiDB-lite"/>
    </source>
</evidence>
<keyword evidence="2" id="KW-0812">Transmembrane</keyword>
<evidence type="ECO:0008006" key="5">
    <source>
        <dbReference type="Google" id="ProtNLM"/>
    </source>
</evidence>
<keyword evidence="4" id="KW-1185">Reference proteome</keyword>
<dbReference type="EMBL" id="AP023396">
    <property type="protein sequence ID" value="BCK58050.1"/>
    <property type="molecule type" value="Genomic_DNA"/>
</dbReference>
<evidence type="ECO:0000313" key="4">
    <source>
        <dbReference type="Proteomes" id="UP000516173"/>
    </source>
</evidence>
<accession>A0A7G1KSC2</accession>
<gene>
    <name evidence="3" type="ORF">NWFMUON74_58220</name>
</gene>